<sequence>MPVDPVVNGIAQLAAEIDATHQQAVREYTPLVEAILRTRSQDKRQIEQTLDGLLSFCCFAPALDLYRRLCRHYWDIDPVATAFYVDAYRTTWDTDEERQ</sequence>
<reference evidence="1 2" key="1">
    <citation type="submission" date="2020-10" db="EMBL/GenBank/DDBJ databases">
        <title>Connecting structure to function with the recovery of over 1000 high-quality activated sludge metagenome-assembled genomes encoding full-length rRNA genes using long-read sequencing.</title>
        <authorList>
            <person name="Singleton C.M."/>
            <person name="Petriglieri F."/>
            <person name="Kristensen J.M."/>
            <person name="Kirkegaard R.H."/>
            <person name="Michaelsen T.Y."/>
            <person name="Andersen M.H."/>
            <person name="Karst S.M."/>
            <person name="Dueholm M.S."/>
            <person name="Nielsen P.H."/>
            <person name="Albertsen M."/>
        </authorList>
    </citation>
    <scope>NUCLEOTIDE SEQUENCE [LARGE SCALE GENOMIC DNA]</scope>
    <source>
        <strain evidence="1">Fred_18-Q3-R57-64_BAT3C.720</strain>
    </source>
</reference>
<name>A0A935T582_9PROT</name>
<accession>A0A935T582</accession>
<comment type="caution">
    <text evidence="1">The sequence shown here is derived from an EMBL/GenBank/DDBJ whole genome shotgun (WGS) entry which is preliminary data.</text>
</comment>
<proteinExistence type="predicted"/>
<dbReference type="AlphaFoldDB" id="A0A935T582"/>
<dbReference type="Proteomes" id="UP000706151">
    <property type="component" value="Unassembled WGS sequence"/>
</dbReference>
<protein>
    <submittedName>
        <fullName evidence="1">Uncharacterized protein</fullName>
    </submittedName>
</protein>
<organism evidence="1 2">
    <name type="scientific">Candidatus Accumulibacter affinis</name>
    <dbReference type="NCBI Taxonomy" id="2954384"/>
    <lineage>
        <taxon>Bacteria</taxon>
        <taxon>Pseudomonadati</taxon>
        <taxon>Pseudomonadota</taxon>
        <taxon>Betaproteobacteria</taxon>
        <taxon>Candidatus Accumulibacter</taxon>
    </lineage>
</organism>
<evidence type="ECO:0000313" key="1">
    <source>
        <dbReference type="EMBL" id="MBK7953205.1"/>
    </source>
</evidence>
<evidence type="ECO:0000313" key="2">
    <source>
        <dbReference type="Proteomes" id="UP000706151"/>
    </source>
</evidence>
<dbReference type="EMBL" id="JADJOT010000003">
    <property type="protein sequence ID" value="MBK7953205.1"/>
    <property type="molecule type" value="Genomic_DNA"/>
</dbReference>
<gene>
    <name evidence="1" type="ORF">IPK02_04040</name>
</gene>